<organism evidence="1 2">
    <name type="scientific">Periconia digitata</name>
    <dbReference type="NCBI Taxonomy" id="1303443"/>
    <lineage>
        <taxon>Eukaryota</taxon>
        <taxon>Fungi</taxon>
        <taxon>Dikarya</taxon>
        <taxon>Ascomycota</taxon>
        <taxon>Pezizomycotina</taxon>
        <taxon>Dothideomycetes</taxon>
        <taxon>Pleosporomycetidae</taxon>
        <taxon>Pleosporales</taxon>
        <taxon>Massarineae</taxon>
        <taxon>Periconiaceae</taxon>
        <taxon>Periconia</taxon>
    </lineage>
</organism>
<dbReference type="Proteomes" id="UP001152607">
    <property type="component" value="Unassembled WGS sequence"/>
</dbReference>
<evidence type="ECO:0000313" key="2">
    <source>
        <dbReference type="Proteomes" id="UP001152607"/>
    </source>
</evidence>
<name>A0A9W4UJP3_9PLEO</name>
<comment type="caution">
    <text evidence="1">The sequence shown here is derived from an EMBL/GenBank/DDBJ whole genome shotgun (WGS) entry which is preliminary data.</text>
</comment>
<reference evidence="1" key="1">
    <citation type="submission" date="2023-01" db="EMBL/GenBank/DDBJ databases">
        <authorList>
            <person name="Van Ghelder C."/>
            <person name="Rancurel C."/>
        </authorList>
    </citation>
    <scope>NUCLEOTIDE SEQUENCE</scope>
    <source>
        <strain evidence="1">CNCM I-4278</strain>
    </source>
</reference>
<evidence type="ECO:0000313" key="1">
    <source>
        <dbReference type="EMBL" id="CAI6337215.1"/>
    </source>
</evidence>
<dbReference type="AlphaFoldDB" id="A0A9W4UJP3"/>
<sequence length="73" mass="8186">MCKVDFDIAVIEVLELGLETRSNRDVDIVLFLYRQRQDSGAWNSWMLECGGLALLSSLGSVFGCSAHYSEELK</sequence>
<proteinExistence type="predicted"/>
<gene>
    <name evidence="1" type="ORF">PDIGIT_LOCUS10324</name>
</gene>
<accession>A0A9W4UJP3</accession>
<keyword evidence="2" id="KW-1185">Reference proteome</keyword>
<protein>
    <submittedName>
        <fullName evidence="1">Uncharacterized protein</fullName>
    </submittedName>
</protein>
<dbReference type="EMBL" id="CAOQHR010000007">
    <property type="protein sequence ID" value="CAI6337215.1"/>
    <property type="molecule type" value="Genomic_DNA"/>
</dbReference>